<evidence type="ECO:0000313" key="14">
    <source>
        <dbReference type="EMBL" id="KAF8658960.1"/>
    </source>
</evidence>
<dbReference type="InterPro" id="IPR011009">
    <property type="entry name" value="Kinase-like_dom_sf"/>
</dbReference>
<dbReference type="PANTHER" id="PTHR48052:SF23">
    <property type="entry name" value="OS06G0587900 PROTEIN"/>
    <property type="match status" value="1"/>
</dbReference>
<dbReference type="InterPro" id="IPR001245">
    <property type="entry name" value="Ser-Thr/Tyr_kinase_cat_dom"/>
</dbReference>
<evidence type="ECO:0000256" key="6">
    <source>
        <dbReference type="ARBA" id="ARBA00022729"/>
    </source>
</evidence>
<reference evidence="14" key="1">
    <citation type="submission" date="2020-07" db="EMBL/GenBank/DDBJ databases">
        <title>Genome sequence and genetic diversity analysis of an under-domesticated orphan crop, white fonio (Digitaria exilis).</title>
        <authorList>
            <person name="Bennetzen J.L."/>
            <person name="Chen S."/>
            <person name="Ma X."/>
            <person name="Wang X."/>
            <person name="Yssel A.E.J."/>
            <person name="Chaluvadi S.R."/>
            <person name="Johnson M."/>
            <person name="Gangashetty P."/>
            <person name="Hamidou F."/>
            <person name="Sanogo M.D."/>
            <person name="Zwaenepoel A."/>
            <person name="Wallace J."/>
            <person name="Van De Peer Y."/>
            <person name="Van Deynze A."/>
        </authorList>
    </citation>
    <scope>NUCLEOTIDE SEQUENCE</scope>
    <source>
        <tissue evidence="14">Leaves</tissue>
    </source>
</reference>
<dbReference type="GO" id="GO:0004672">
    <property type="term" value="F:protein kinase activity"/>
    <property type="evidence" value="ECO:0007669"/>
    <property type="project" value="InterPro"/>
</dbReference>
<dbReference type="FunFam" id="3.80.10.10:FF:000095">
    <property type="entry name" value="LRR receptor-like serine/threonine-protein kinase GSO1"/>
    <property type="match status" value="2"/>
</dbReference>
<evidence type="ECO:0000256" key="7">
    <source>
        <dbReference type="ARBA" id="ARBA00022737"/>
    </source>
</evidence>
<protein>
    <recommendedName>
        <fullName evidence="13">Protein kinase domain-containing protein</fullName>
    </recommendedName>
</protein>
<keyword evidence="6 12" id="KW-0732">Signal</keyword>
<dbReference type="PANTHER" id="PTHR48052">
    <property type="entry name" value="UNNAMED PRODUCT"/>
    <property type="match status" value="1"/>
</dbReference>
<dbReference type="EMBL" id="JACEFO010002477">
    <property type="protein sequence ID" value="KAF8658960.1"/>
    <property type="molecule type" value="Genomic_DNA"/>
</dbReference>
<keyword evidence="15" id="KW-1185">Reference proteome</keyword>
<evidence type="ECO:0000256" key="1">
    <source>
        <dbReference type="ARBA" id="ARBA00004251"/>
    </source>
</evidence>
<accession>A0A835AD90</accession>
<dbReference type="GO" id="GO:0005886">
    <property type="term" value="C:plasma membrane"/>
    <property type="evidence" value="ECO:0007669"/>
    <property type="project" value="UniProtKB-SubCell"/>
</dbReference>
<evidence type="ECO:0000256" key="12">
    <source>
        <dbReference type="SAM" id="SignalP"/>
    </source>
</evidence>
<sequence>MAIVLASLLTLPAYSLGATRYLHNESTSDLQALLCFKLHVSNPAGLLASWRNDSNQFCGWFGVTCNKKHPSRVIALDFESVELHGQIPPCIVNLTLLRRIHWPNNQLTGQIPDELGRLNSLQYLNLSLNNLSGVIPNTLSSCFRLQTIDLSTLAYLGVGMNSLTGELPYSIGNTLPNIQNLIMQENQFRGQIPTSLTNATNLQVLNIRYNALHGIVPHFGTLSNLIELNLGMNQLEAGDWSFLSSLANCTQLVRLYLDGNILQGILPSSIAGLSKSLEQLFLAANKISGTIPQEIGHLSNLMLLRMEQNLLTGNLPSSLGNLQNLYLLSLSQNQLSGQFPLSVRENNLSGSIPGALGRCKNLETLNLSYNSFYGSIPIEIFTLSSLSEGLDLSHNQLSGNIPPEISGLINLGTLIISNNKLSGKIPSTLGECVHLESLNMEANLLDGTIPESFANLRGIIMMDLSQNNLSGQIPEFIENFDDIKLLNLSFNDLEGQVPTGGIFQNASEVFVQVFKLDQLGAPRSFLAECKALRNTRHRNLVRVISACSTFDPSTSLMGPRGSIGYIAPEYGFGCKLSTEGDVYSYGIIILEMMTRRRPTDEMFTNGLDLHKYVAKACITLSFDDGGVANDFDHENLSTAGAKDCIMRLIKLGLSCSLETPKDRPTMQEVYDEVITIKEAFAALSG</sequence>
<comment type="caution">
    <text evidence="14">The sequence shown here is derived from an EMBL/GenBank/DDBJ whole genome shotgun (WGS) entry which is preliminary data.</text>
</comment>
<keyword evidence="9" id="KW-0472">Membrane</keyword>
<dbReference type="SUPFAM" id="SSF56112">
    <property type="entry name" value="Protein kinase-like (PK-like)"/>
    <property type="match status" value="1"/>
</dbReference>
<dbReference type="Pfam" id="PF08263">
    <property type="entry name" value="LRRNT_2"/>
    <property type="match status" value="1"/>
</dbReference>
<keyword evidence="5" id="KW-0812">Transmembrane</keyword>
<dbReference type="Gene3D" id="1.10.510.10">
    <property type="entry name" value="Transferase(Phosphotransferase) domain 1"/>
    <property type="match status" value="1"/>
</dbReference>
<comment type="similarity">
    <text evidence="2">Belongs to the RLP family.</text>
</comment>
<keyword evidence="8" id="KW-1133">Transmembrane helix</keyword>
<comment type="subcellular location">
    <subcellularLocation>
        <location evidence="1">Cell membrane</location>
        <topology evidence="1">Single-pass type I membrane protein</topology>
    </subcellularLocation>
</comment>
<dbReference type="GO" id="GO:0005524">
    <property type="term" value="F:ATP binding"/>
    <property type="evidence" value="ECO:0007669"/>
    <property type="project" value="InterPro"/>
</dbReference>
<feature type="signal peptide" evidence="12">
    <location>
        <begin position="1"/>
        <end position="17"/>
    </location>
</feature>
<evidence type="ECO:0000256" key="10">
    <source>
        <dbReference type="ARBA" id="ARBA00023170"/>
    </source>
</evidence>
<dbReference type="Pfam" id="PF07714">
    <property type="entry name" value="PK_Tyr_Ser-Thr"/>
    <property type="match status" value="1"/>
</dbReference>
<dbReference type="Pfam" id="PF00560">
    <property type="entry name" value="LRR_1"/>
    <property type="match status" value="8"/>
</dbReference>
<proteinExistence type="inferred from homology"/>
<feature type="chain" id="PRO_5032506597" description="Protein kinase domain-containing protein" evidence="12">
    <location>
        <begin position="18"/>
        <end position="685"/>
    </location>
</feature>
<evidence type="ECO:0000259" key="13">
    <source>
        <dbReference type="PROSITE" id="PS50011"/>
    </source>
</evidence>
<dbReference type="InterPro" id="IPR013210">
    <property type="entry name" value="LRR_N_plant-typ"/>
</dbReference>
<evidence type="ECO:0000256" key="9">
    <source>
        <dbReference type="ARBA" id="ARBA00023136"/>
    </source>
</evidence>
<evidence type="ECO:0000256" key="8">
    <source>
        <dbReference type="ARBA" id="ARBA00022989"/>
    </source>
</evidence>
<organism evidence="14 15">
    <name type="scientific">Digitaria exilis</name>
    <dbReference type="NCBI Taxonomy" id="1010633"/>
    <lineage>
        <taxon>Eukaryota</taxon>
        <taxon>Viridiplantae</taxon>
        <taxon>Streptophyta</taxon>
        <taxon>Embryophyta</taxon>
        <taxon>Tracheophyta</taxon>
        <taxon>Spermatophyta</taxon>
        <taxon>Magnoliopsida</taxon>
        <taxon>Liliopsida</taxon>
        <taxon>Poales</taxon>
        <taxon>Poaceae</taxon>
        <taxon>PACMAD clade</taxon>
        <taxon>Panicoideae</taxon>
        <taxon>Panicodae</taxon>
        <taxon>Paniceae</taxon>
        <taxon>Anthephorinae</taxon>
        <taxon>Digitaria</taxon>
    </lineage>
</organism>
<dbReference type="Gene3D" id="3.80.10.10">
    <property type="entry name" value="Ribonuclease Inhibitor"/>
    <property type="match status" value="4"/>
</dbReference>
<evidence type="ECO:0000256" key="11">
    <source>
        <dbReference type="ARBA" id="ARBA00023180"/>
    </source>
</evidence>
<dbReference type="InterPro" id="IPR032675">
    <property type="entry name" value="LRR_dom_sf"/>
</dbReference>
<dbReference type="InterPro" id="IPR001611">
    <property type="entry name" value="Leu-rich_rpt"/>
</dbReference>
<dbReference type="FunFam" id="3.80.10.10:FF:000275">
    <property type="entry name" value="Leucine-rich repeat receptor-like protein kinase"/>
    <property type="match status" value="1"/>
</dbReference>
<gene>
    <name evidence="14" type="ORF">HU200_058798</name>
</gene>
<dbReference type="PROSITE" id="PS50011">
    <property type="entry name" value="PROTEIN_KINASE_DOM"/>
    <property type="match status" value="1"/>
</dbReference>
<feature type="domain" description="Protein kinase" evidence="13">
    <location>
        <begin position="328"/>
        <end position="681"/>
    </location>
</feature>
<dbReference type="OrthoDB" id="693856at2759"/>
<dbReference type="Proteomes" id="UP000636709">
    <property type="component" value="Unassembled WGS sequence"/>
</dbReference>
<evidence type="ECO:0000256" key="4">
    <source>
        <dbReference type="ARBA" id="ARBA00022614"/>
    </source>
</evidence>
<keyword evidence="10" id="KW-0675">Receptor</keyword>
<keyword evidence="4" id="KW-0433">Leucine-rich repeat</keyword>
<keyword evidence="3" id="KW-1003">Cell membrane</keyword>
<keyword evidence="7" id="KW-0677">Repeat</keyword>
<dbReference type="InterPro" id="IPR000719">
    <property type="entry name" value="Prot_kinase_dom"/>
</dbReference>
<keyword evidence="11" id="KW-0325">Glycoprotein</keyword>
<evidence type="ECO:0000313" key="15">
    <source>
        <dbReference type="Proteomes" id="UP000636709"/>
    </source>
</evidence>
<evidence type="ECO:0000256" key="2">
    <source>
        <dbReference type="ARBA" id="ARBA00009592"/>
    </source>
</evidence>
<evidence type="ECO:0000256" key="5">
    <source>
        <dbReference type="ARBA" id="ARBA00022692"/>
    </source>
</evidence>
<evidence type="ECO:0000256" key="3">
    <source>
        <dbReference type="ARBA" id="ARBA00022475"/>
    </source>
</evidence>
<dbReference type="AlphaFoldDB" id="A0A835AD90"/>
<dbReference type="SUPFAM" id="SSF52058">
    <property type="entry name" value="L domain-like"/>
    <property type="match status" value="2"/>
</dbReference>
<name>A0A835AD90_9POAL</name>